<dbReference type="InterPro" id="IPR011990">
    <property type="entry name" value="TPR-like_helical_dom_sf"/>
</dbReference>
<organism evidence="2 3">
    <name type="scientific">Ephemerocybe angulata</name>
    <dbReference type="NCBI Taxonomy" id="980116"/>
    <lineage>
        <taxon>Eukaryota</taxon>
        <taxon>Fungi</taxon>
        <taxon>Dikarya</taxon>
        <taxon>Basidiomycota</taxon>
        <taxon>Agaricomycotina</taxon>
        <taxon>Agaricomycetes</taxon>
        <taxon>Agaricomycetidae</taxon>
        <taxon>Agaricales</taxon>
        <taxon>Agaricineae</taxon>
        <taxon>Psathyrellaceae</taxon>
        <taxon>Ephemerocybe</taxon>
    </lineage>
</organism>
<evidence type="ECO:0000256" key="1">
    <source>
        <dbReference type="SAM" id="MobiDB-lite"/>
    </source>
</evidence>
<name>A0A8H5F1P0_9AGAR</name>
<dbReference type="Proteomes" id="UP000541558">
    <property type="component" value="Unassembled WGS sequence"/>
</dbReference>
<reference evidence="2 3" key="1">
    <citation type="journal article" date="2020" name="ISME J.">
        <title>Uncovering the hidden diversity of litter-decomposition mechanisms in mushroom-forming fungi.</title>
        <authorList>
            <person name="Floudas D."/>
            <person name="Bentzer J."/>
            <person name="Ahren D."/>
            <person name="Johansson T."/>
            <person name="Persson P."/>
            <person name="Tunlid A."/>
        </authorList>
    </citation>
    <scope>NUCLEOTIDE SEQUENCE [LARGE SCALE GENOMIC DNA]</scope>
    <source>
        <strain evidence="2 3">CBS 175.51</strain>
    </source>
</reference>
<gene>
    <name evidence="2" type="ORF">D9611_013755</name>
</gene>
<proteinExistence type="predicted"/>
<dbReference type="PANTHER" id="PTHR19959">
    <property type="entry name" value="KINESIN LIGHT CHAIN"/>
    <property type="match status" value="1"/>
</dbReference>
<dbReference type="Gene3D" id="1.25.40.10">
    <property type="entry name" value="Tetratricopeptide repeat domain"/>
    <property type="match status" value="3"/>
</dbReference>
<feature type="compositionally biased region" description="Basic and acidic residues" evidence="1">
    <location>
        <begin position="1052"/>
        <end position="1068"/>
    </location>
</feature>
<dbReference type="PANTHER" id="PTHR19959:SF119">
    <property type="entry name" value="FUNGAL LIPASE-LIKE DOMAIN-CONTAINING PROTEIN"/>
    <property type="match status" value="1"/>
</dbReference>
<feature type="region of interest" description="Disordered" evidence="1">
    <location>
        <begin position="1043"/>
        <end position="1068"/>
    </location>
</feature>
<keyword evidence="3" id="KW-1185">Reference proteome</keyword>
<dbReference type="SUPFAM" id="SSF48452">
    <property type="entry name" value="TPR-like"/>
    <property type="match status" value="4"/>
</dbReference>
<dbReference type="AlphaFoldDB" id="A0A8H5F1P0"/>
<dbReference type="EMBL" id="JAACJK010000168">
    <property type="protein sequence ID" value="KAF5320590.1"/>
    <property type="molecule type" value="Genomic_DNA"/>
</dbReference>
<protein>
    <recommendedName>
        <fullName evidence="4">CHAT domain-containing protein</fullName>
    </recommendedName>
</protein>
<sequence>MFFQRFRRQGGLDDVQDAISAQRKAVELTQPSDINFGTRYTNLGAYLLARMQLTKSPNDIQDGISTLVHALSTIDTDDETDYYPLLHNLAASYMTSFEVSGDPEDLDACISNRQLCIQLTPPRHERLPFWMDVLGTALGRRFEITKSQSDIDEAIATFETALSITPLGHPFLPHLLYNLSMALVCRADYLGPTIPLSAADYDKAILHRHRAIRTARGRLDSEELANWIHSTALLLSRRFDRTNEETDIHAAIIGIQEAIDLLSSRSPPPPNLPIMYANLAASLYARYKSAGHITDLDDAIVTQKKSIELCSSPRDSQAVLGFLRLGLWFHERAEKFGEIRDFEEAIIHHKRVLAGTPPGHDDHAGNLSQLGNIFLTRFLRIGTRKDLEFAVAAHRGAVLAHASAPSSNEPISGLYSNLGNSLARRFEHSGAVANLDEAIEYQRKSTRVVSDALPILRATMFNNLGISLTMRFERTGAIGDVEEALEAHRMAAKLDSQEAGGRHETEVTKSRTHKLNNLCVTLLRRFERLGHMQDIEEAILIQREVVSLTHDDDPSLPTHLNNLARFLLAQYGRTNEIDNLGQAAVLQQSAVDLTPDDHRDLPAWLSNLGGTLLALSEAKSKNNHSASREEAERAIRILERASALFPESHPKLPSCLNNLSRAFHLRYQSTGDSVDLESGTEAIQRAISLSSSDDVQLPDLLLSLGCALESQAKVEGISASSHIDDAINAHRKAVSITPETHARLPVYLRALGASLEMKSSVIIDEVEHATLIEESLACFKRGALGYTGAPSARLTNAILWAVGSVIPVTAGLPLNFEKSLEAYETAIKLLPLAAGIDQTPERRHEVISPYSGLVSGAAAAAFACDRLDKALEWLEQGRCLVWNQLNGLRTPVDDLRTYDSDLADRVTMISTSLERLSSRSLSSVYDGRASTTAQDDAYQHVKLADEWTKIIDTVHAIPQFNDFLRPPSTSTLLQSLPQIGTVVVINIHGTRCDALALLPGASDLDDLLHIPLPEFTYTKSEQLVKRLKDDLFSSGVRERGLNSEPHILPSLDDERAARPRPGREPRKSDDVMREILAELWKFVVKPILDALAFSVCFTIQQNRTID</sequence>
<evidence type="ECO:0008006" key="4">
    <source>
        <dbReference type="Google" id="ProtNLM"/>
    </source>
</evidence>
<comment type="caution">
    <text evidence="2">The sequence shown here is derived from an EMBL/GenBank/DDBJ whole genome shotgun (WGS) entry which is preliminary data.</text>
</comment>
<accession>A0A8H5F1P0</accession>
<dbReference type="OrthoDB" id="9991317at2759"/>
<dbReference type="Pfam" id="PF13374">
    <property type="entry name" value="TPR_10"/>
    <property type="match status" value="1"/>
</dbReference>
<evidence type="ECO:0000313" key="3">
    <source>
        <dbReference type="Proteomes" id="UP000541558"/>
    </source>
</evidence>
<evidence type="ECO:0000313" key="2">
    <source>
        <dbReference type="EMBL" id="KAF5320590.1"/>
    </source>
</evidence>